<keyword evidence="4" id="KW-1185">Reference proteome</keyword>
<dbReference type="RefSeq" id="WP_155285233.1">
    <property type="nucleotide sequence ID" value="NZ_BLBC01000012.1"/>
</dbReference>
<organism evidence="3 4">
    <name type="scientific">Capnocytophaga felis</name>
    <dbReference type="NCBI Taxonomy" id="2267611"/>
    <lineage>
        <taxon>Bacteria</taxon>
        <taxon>Pseudomonadati</taxon>
        <taxon>Bacteroidota</taxon>
        <taxon>Flavobacteriia</taxon>
        <taxon>Flavobacteriales</taxon>
        <taxon>Flavobacteriaceae</taxon>
        <taxon>Capnocytophaga</taxon>
    </lineage>
</organism>
<protein>
    <recommendedName>
        <fullName evidence="2">Outer membrane protein beta-barrel domain-containing protein</fullName>
    </recommendedName>
</protein>
<dbReference type="EMBL" id="BLBC01000012">
    <property type="protein sequence ID" value="GET46618.1"/>
    <property type="molecule type" value="Genomic_DNA"/>
</dbReference>
<sequence length="211" mass="23900">MKKIISLIFLFISILTLQAQSKSFAIKGGLAQSWLRGKELNADSFERRNGFYIGAFMDLIITEQRNVTIQPEVIFSTEGGTIVKKNSENDHSYEIDIHSNVLRIPVLVKIMPLPKFSIEGGPQITYRFSAKSLDFSNVSVKSTHNTMDFGIDLGATYHFSMPFKPAFFIQVRWTNNFLKMLDTSKIDSRIDLSESNILRSSIGQIGVGYRF</sequence>
<evidence type="ECO:0000259" key="2">
    <source>
        <dbReference type="Pfam" id="PF13568"/>
    </source>
</evidence>
<evidence type="ECO:0000313" key="3">
    <source>
        <dbReference type="EMBL" id="GET46618.1"/>
    </source>
</evidence>
<keyword evidence="1" id="KW-0732">Signal</keyword>
<feature type="domain" description="Outer membrane protein beta-barrel" evidence="2">
    <location>
        <begin position="18"/>
        <end position="175"/>
    </location>
</feature>
<gene>
    <name evidence="3" type="ORF">RCZ01_19200</name>
</gene>
<accession>A0A5M4BAI9</accession>
<dbReference type="AlphaFoldDB" id="A0A5M4BAI9"/>
<comment type="caution">
    <text evidence="3">The sequence shown here is derived from an EMBL/GenBank/DDBJ whole genome shotgun (WGS) entry which is preliminary data.</text>
</comment>
<feature type="signal peptide" evidence="1">
    <location>
        <begin position="1"/>
        <end position="19"/>
    </location>
</feature>
<evidence type="ECO:0000256" key="1">
    <source>
        <dbReference type="SAM" id="SignalP"/>
    </source>
</evidence>
<dbReference type="Proteomes" id="UP000398217">
    <property type="component" value="Unassembled WGS sequence"/>
</dbReference>
<name>A0A5M4BAI9_9FLAO</name>
<dbReference type="Pfam" id="PF13568">
    <property type="entry name" value="OMP_b-brl_2"/>
    <property type="match status" value="1"/>
</dbReference>
<evidence type="ECO:0000313" key="4">
    <source>
        <dbReference type="Proteomes" id="UP000398217"/>
    </source>
</evidence>
<dbReference type="OrthoDB" id="947434at2"/>
<reference evidence="4" key="1">
    <citation type="journal article" date="2020" name="Int. J. Syst. Evol. Microbiol.">
        <title>Capnocytophaga felis sp. nov. isolated from the feline oral cavity.</title>
        <authorList>
            <person name="Suzuki M."/>
            <person name="Umeda K."/>
            <person name="Kimura M."/>
            <person name="Imaoka K."/>
            <person name="Morikawa S."/>
            <person name="Maeda K."/>
        </authorList>
    </citation>
    <scope>NUCLEOTIDE SEQUENCE [LARGE SCALE GENOMIC DNA]</scope>
    <source>
        <strain evidence="4">KC07070</strain>
    </source>
</reference>
<proteinExistence type="predicted"/>
<dbReference type="InterPro" id="IPR025665">
    <property type="entry name" value="Beta-barrel_OMP_2"/>
</dbReference>
<feature type="chain" id="PRO_5024439903" description="Outer membrane protein beta-barrel domain-containing protein" evidence="1">
    <location>
        <begin position="20"/>
        <end position="211"/>
    </location>
</feature>